<name>A0A1G6SH55_9BACT</name>
<dbReference type="STRING" id="1640674.SAMN05216323_109411"/>
<reference evidence="1 2" key="1">
    <citation type="submission" date="2016-09" db="EMBL/GenBank/DDBJ databases">
        <authorList>
            <person name="Capua I."/>
            <person name="De Benedictis P."/>
            <person name="Joannis T."/>
            <person name="Lombin L.H."/>
            <person name="Cattoli G."/>
        </authorList>
    </citation>
    <scope>NUCLEOTIDE SEQUENCE [LARGE SCALE GENOMIC DNA]</scope>
    <source>
        <strain evidence="1 2">A7P-90m</strain>
    </source>
</reference>
<dbReference type="EMBL" id="FMYP01000094">
    <property type="protein sequence ID" value="SDD16113.1"/>
    <property type="molecule type" value="Genomic_DNA"/>
</dbReference>
<evidence type="ECO:0000313" key="2">
    <source>
        <dbReference type="Proteomes" id="UP000199452"/>
    </source>
</evidence>
<organism evidence="1 2">
    <name type="scientific">Williamwhitmania taraxaci</name>
    <dbReference type="NCBI Taxonomy" id="1640674"/>
    <lineage>
        <taxon>Bacteria</taxon>
        <taxon>Pseudomonadati</taxon>
        <taxon>Bacteroidota</taxon>
        <taxon>Bacteroidia</taxon>
        <taxon>Bacteroidales</taxon>
        <taxon>Williamwhitmaniaceae</taxon>
        <taxon>Williamwhitmania</taxon>
    </lineage>
</organism>
<dbReference type="Proteomes" id="UP000199452">
    <property type="component" value="Unassembled WGS sequence"/>
</dbReference>
<protein>
    <submittedName>
        <fullName evidence="1">Uncharacterized protein</fullName>
    </submittedName>
</protein>
<gene>
    <name evidence="1" type="ORF">SAMN05216323_109411</name>
</gene>
<sequence>MMNITELTQEECVNVNGGASFAYRAGQAVSMIVGWNAAAGMPTTTGGFIAYCDWFL</sequence>
<dbReference type="AlphaFoldDB" id="A0A1G6SH55"/>
<proteinExistence type="predicted"/>
<keyword evidence="2" id="KW-1185">Reference proteome</keyword>
<dbReference type="RefSeq" id="WP_170830174.1">
    <property type="nucleotide sequence ID" value="NZ_FMYP01000094.1"/>
</dbReference>
<accession>A0A1G6SH55</accession>
<evidence type="ECO:0000313" key="1">
    <source>
        <dbReference type="EMBL" id="SDD16113.1"/>
    </source>
</evidence>